<dbReference type="Proteomes" id="UP000234341">
    <property type="component" value="Unassembled WGS sequence"/>
</dbReference>
<feature type="domain" description="Methyltransferase type 12" evidence="4">
    <location>
        <begin position="47"/>
        <end position="138"/>
    </location>
</feature>
<keyword evidence="2 5" id="KW-0808">Transferase</keyword>
<evidence type="ECO:0000256" key="3">
    <source>
        <dbReference type="ARBA" id="ARBA00022691"/>
    </source>
</evidence>
<dbReference type="InterPro" id="IPR013217">
    <property type="entry name" value="Methyltransf_12"/>
</dbReference>
<dbReference type="PANTHER" id="PTHR43464:SF19">
    <property type="entry name" value="UBIQUINONE BIOSYNTHESIS O-METHYLTRANSFERASE, MITOCHONDRIAL"/>
    <property type="match status" value="1"/>
</dbReference>
<keyword evidence="1 5" id="KW-0489">Methyltransferase</keyword>
<dbReference type="GO" id="GO:0032259">
    <property type="term" value="P:methylation"/>
    <property type="evidence" value="ECO:0007669"/>
    <property type="project" value="UniProtKB-KW"/>
</dbReference>
<dbReference type="EMBL" id="PJRP01000021">
    <property type="protein sequence ID" value="PLP96983.1"/>
    <property type="molecule type" value="Genomic_DNA"/>
</dbReference>
<evidence type="ECO:0000313" key="6">
    <source>
        <dbReference type="Proteomes" id="UP000234341"/>
    </source>
</evidence>
<dbReference type="InterPro" id="IPR029063">
    <property type="entry name" value="SAM-dependent_MTases_sf"/>
</dbReference>
<dbReference type="RefSeq" id="WP_101684992.1">
    <property type="nucleotide sequence ID" value="NZ_PJRP01000021.1"/>
</dbReference>
<evidence type="ECO:0000256" key="2">
    <source>
        <dbReference type="ARBA" id="ARBA00022679"/>
    </source>
</evidence>
<organism evidence="5 6">
    <name type="scientific">Cupriavidus pauculus</name>
    <dbReference type="NCBI Taxonomy" id="82633"/>
    <lineage>
        <taxon>Bacteria</taxon>
        <taxon>Pseudomonadati</taxon>
        <taxon>Pseudomonadota</taxon>
        <taxon>Betaproteobacteria</taxon>
        <taxon>Burkholderiales</taxon>
        <taxon>Burkholderiaceae</taxon>
        <taxon>Cupriavidus</taxon>
    </lineage>
</organism>
<name>A0A2N5C427_9BURK</name>
<dbReference type="AlphaFoldDB" id="A0A2N5C427"/>
<keyword evidence="3" id="KW-0949">S-adenosyl-L-methionine</keyword>
<gene>
    <name evidence="5" type="ORF">CYJ10_29515</name>
</gene>
<evidence type="ECO:0000256" key="1">
    <source>
        <dbReference type="ARBA" id="ARBA00022603"/>
    </source>
</evidence>
<evidence type="ECO:0000313" key="5">
    <source>
        <dbReference type="EMBL" id="PLP96983.1"/>
    </source>
</evidence>
<dbReference type="GO" id="GO:0008168">
    <property type="term" value="F:methyltransferase activity"/>
    <property type="evidence" value="ECO:0007669"/>
    <property type="project" value="UniProtKB-KW"/>
</dbReference>
<accession>A0A2N5C427</accession>
<dbReference type="PANTHER" id="PTHR43464">
    <property type="entry name" value="METHYLTRANSFERASE"/>
    <property type="match status" value="1"/>
</dbReference>
<dbReference type="Pfam" id="PF08242">
    <property type="entry name" value="Methyltransf_12"/>
    <property type="match status" value="1"/>
</dbReference>
<dbReference type="SUPFAM" id="SSF53335">
    <property type="entry name" value="S-adenosyl-L-methionine-dependent methyltransferases"/>
    <property type="match status" value="1"/>
</dbReference>
<dbReference type="OrthoDB" id="5513623at2"/>
<evidence type="ECO:0000259" key="4">
    <source>
        <dbReference type="Pfam" id="PF08242"/>
    </source>
</evidence>
<dbReference type="CDD" id="cd02440">
    <property type="entry name" value="AdoMet_MTases"/>
    <property type="match status" value="1"/>
</dbReference>
<reference evidence="5 6" key="1">
    <citation type="submission" date="2017-12" db="EMBL/GenBank/DDBJ databases">
        <title>Genome sequence of the active heterotrophic nitrifier-denitrifier, Cupriavidus pauculus UM1.</title>
        <authorList>
            <person name="Putonti C."/>
            <person name="Castignetti D."/>
        </authorList>
    </citation>
    <scope>NUCLEOTIDE SEQUENCE [LARGE SCALE GENOMIC DNA]</scope>
    <source>
        <strain evidence="5 6">UM1</strain>
    </source>
</reference>
<dbReference type="Gene3D" id="3.40.50.150">
    <property type="entry name" value="Vaccinia Virus protein VP39"/>
    <property type="match status" value="1"/>
</dbReference>
<protein>
    <submittedName>
        <fullName evidence="5">Class I SAM-dependent methyltransferase</fullName>
    </submittedName>
</protein>
<sequence length="204" mass="22910">MAQITTGIRRVLSHPAVYDAFQLFTGSKWGRARFARQVAARPGDRVLDIGCGTAELLDYLPEVEYWGFDVSESYIAAASKRYGPRGNFVCKLLDSKDLESLPKFDVVIASGVLHHLDTDTAHELFRLARSALRPGGRFVSIDCCYDNHQNTVSRLIVSLDRGQNILDGDGYKKLASTAFDDVVGRVYHQVWIPYTHWIMECRAP</sequence>
<proteinExistence type="predicted"/>
<comment type="caution">
    <text evidence="5">The sequence shown here is derived from an EMBL/GenBank/DDBJ whole genome shotgun (WGS) entry which is preliminary data.</text>
</comment>